<keyword evidence="6" id="KW-0067">ATP-binding</keyword>
<dbReference type="InterPro" id="IPR058922">
    <property type="entry name" value="WHD_DRP"/>
</dbReference>
<dbReference type="Pfam" id="PF23559">
    <property type="entry name" value="WHD_DRP"/>
    <property type="match status" value="1"/>
</dbReference>
<reference evidence="9 10" key="2">
    <citation type="journal article" date="2017" name="Genome Biol.">
        <title>New reference genome sequences of hot pepper reveal the massive evolution of plant disease-resistance genes by retroduplication.</title>
        <authorList>
            <person name="Kim S."/>
            <person name="Park J."/>
            <person name="Yeom S.I."/>
            <person name="Kim Y.M."/>
            <person name="Seo E."/>
            <person name="Kim K.T."/>
            <person name="Kim M.S."/>
            <person name="Lee J.M."/>
            <person name="Cheong K."/>
            <person name="Shin H.S."/>
            <person name="Kim S.B."/>
            <person name="Han K."/>
            <person name="Lee J."/>
            <person name="Park M."/>
            <person name="Lee H.A."/>
            <person name="Lee H.Y."/>
            <person name="Lee Y."/>
            <person name="Oh S."/>
            <person name="Lee J.H."/>
            <person name="Choi E."/>
            <person name="Choi E."/>
            <person name="Lee S.E."/>
            <person name="Jeon J."/>
            <person name="Kim H."/>
            <person name="Choi G."/>
            <person name="Song H."/>
            <person name="Lee J."/>
            <person name="Lee S.C."/>
            <person name="Kwon J.K."/>
            <person name="Lee H.Y."/>
            <person name="Koo N."/>
            <person name="Hong Y."/>
            <person name="Kim R.W."/>
            <person name="Kang W.H."/>
            <person name="Huh J.H."/>
            <person name="Kang B.C."/>
            <person name="Yang T.J."/>
            <person name="Lee Y.H."/>
            <person name="Bennetzen J.L."/>
            <person name="Choi D."/>
        </authorList>
    </citation>
    <scope>NUCLEOTIDE SEQUENCE [LARGE SCALE GENOMIC DNA]</scope>
    <source>
        <strain evidence="10">cv. CM334</strain>
    </source>
</reference>
<evidence type="ECO:0000313" key="9">
    <source>
        <dbReference type="EMBL" id="PHT73473.1"/>
    </source>
</evidence>
<organism evidence="9 10">
    <name type="scientific">Capsicum annuum</name>
    <name type="common">Capsicum pepper</name>
    <dbReference type="NCBI Taxonomy" id="4072"/>
    <lineage>
        <taxon>Eukaryota</taxon>
        <taxon>Viridiplantae</taxon>
        <taxon>Streptophyta</taxon>
        <taxon>Embryophyta</taxon>
        <taxon>Tracheophyta</taxon>
        <taxon>Spermatophyta</taxon>
        <taxon>Magnoliopsida</taxon>
        <taxon>eudicotyledons</taxon>
        <taxon>Gunneridae</taxon>
        <taxon>Pentapetalae</taxon>
        <taxon>asterids</taxon>
        <taxon>lamiids</taxon>
        <taxon>Solanales</taxon>
        <taxon>Solanaceae</taxon>
        <taxon>Solanoideae</taxon>
        <taxon>Capsiceae</taxon>
        <taxon>Capsicum</taxon>
    </lineage>
</organism>
<dbReference type="AlphaFoldDB" id="A0A2G2YUR8"/>
<evidence type="ECO:0000256" key="4">
    <source>
        <dbReference type="ARBA" id="ARBA00022741"/>
    </source>
</evidence>
<evidence type="ECO:0000256" key="2">
    <source>
        <dbReference type="ARBA" id="ARBA00022614"/>
    </source>
</evidence>
<dbReference type="GO" id="GO:0006952">
    <property type="term" value="P:defense response"/>
    <property type="evidence" value="ECO:0007669"/>
    <property type="project" value="UniProtKB-KW"/>
</dbReference>
<evidence type="ECO:0000313" key="10">
    <source>
        <dbReference type="Proteomes" id="UP000222542"/>
    </source>
</evidence>
<evidence type="ECO:0000256" key="6">
    <source>
        <dbReference type="ARBA" id="ARBA00022840"/>
    </source>
</evidence>
<dbReference type="Proteomes" id="UP000222542">
    <property type="component" value="Unassembled WGS sequence"/>
</dbReference>
<evidence type="ECO:0000256" key="3">
    <source>
        <dbReference type="ARBA" id="ARBA00022737"/>
    </source>
</evidence>
<dbReference type="Gene3D" id="3.40.50.300">
    <property type="entry name" value="P-loop containing nucleotide triphosphate hydrolases"/>
    <property type="match status" value="1"/>
</dbReference>
<name>A0A2G2YUR8_CAPAN</name>
<dbReference type="Gene3D" id="1.10.8.430">
    <property type="entry name" value="Helical domain of apoptotic protease-activating factors"/>
    <property type="match status" value="1"/>
</dbReference>
<sequence length="374" mass="42591">MVGRDDQRERLVEHLTTGYSGEPKVIPIVGMGGIGKTTLANEVYSDTCIRSHFDVCAWATISQQHNVKEILLSLLRSTKVDKVFSESEAELANMLQKSLKGKRYLIVLDDIWKTEAWDAVRQCFPRENKGSGILLTTPNTEVARYAGTKNSLPMRFMDQDESLNLFRSVAFSSEELPSELETIGKQIVDECHGLPLTIVMVAGLLKSKRAIEDWESVSKDVKSFVTNDPDERCSRVLGDIPVKRLVISWMAEGFLKLENDLEGEAEKCLQELVDRCLVLVCKKSLDGTKIRSCKVHDLIYDLCLREIQRENIFIMNDIVLEFNSGWKYLSMRKMQPFKRVTGDEIDYCPNGLYRALLTPVHLQLRDHDNNDLLK</sequence>
<keyword evidence="4" id="KW-0547">Nucleotide-binding</keyword>
<protein>
    <submittedName>
        <fullName evidence="9">Uncharacterized protein</fullName>
    </submittedName>
</protein>
<dbReference type="PANTHER" id="PTHR36766">
    <property type="entry name" value="PLANT BROAD-SPECTRUM MILDEW RESISTANCE PROTEIN RPW8"/>
    <property type="match status" value="1"/>
</dbReference>
<feature type="domain" description="Disease resistance protein winged helix" evidence="8">
    <location>
        <begin position="242"/>
        <end position="303"/>
    </location>
</feature>
<dbReference type="GO" id="GO:0043531">
    <property type="term" value="F:ADP binding"/>
    <property type="evidence" value="ECO:0007669"/>
    <property type="project" value="InterPro"/>
</dbReference>
<proteinExistence type="inferred from homology"/>
<evidence type="ECO:0000256" key="5">
    <source>
        <dbReference type="ARBA" id="ARBA00022821"/>
    </source>
</evidence>
<keyword evidence="10" id="KW-1185">Reference proteome</keyword>
<dbReference type="OMA" id="YACIFSE"/>
<evidence type="ECO:0000259" key="8">
    <source>
        <dbReference type="Pfam" id="PF23559"/>
    </source>
</evidence>
<reference evidence="9 10" key="1">
    <citation type="journal article" date="2014" name="Nat. Genet.">
        <title>Genome sequence of the hot pepper provides insights into the evolution of pungency in Capsicum species.</title>
        <authorList>
            <person name="Kim S."/>
            <person name="Park M."/>
            <person name="Yeom S.I."/>
            <person name="Kim Y.M."/>
            <person name="Lee J.M."/>
            <person name="Lee H.A."/>
            <person name="Seo E."/>
            <person name="Choi J."/>
            <person name="Cheong K."/>
            <person name="Kim K.T."/>
            <person name="Jung K."/>
            <person name="Lee G.W."/>
            <person name="Oh S.K."/>
            <person name="Bae C."/>
            <person name="Kim S.B."/>
            <person name="Lee H.Y."/>
            <person name="Kim S.Y."/>
            <person name="Kim M.S."/>
            <person name="Kang B.C."/>
            <person name="Jo Y.D."/>
            <person name="Yang H.B."/>
            <person name="Jeong H.J."/>
            <person name="Kang W.H."/>
            <person name="Kwon J.K."/>
            <person name="Shin C."/>
            <person name="Lim J.Y."/>
            <person name="Park J.H."/>
            <person name="Huh J.H."/>
            <person name="Kim J.S."/>
            <person name="Kim B.D."/>
            <person name="Cohen O."/>
            <person name="Paran I."/>
            <person name="Suh M.C."/>
            <person name="Lee S.B."/>
            <person name="Kim Y.K."/>
            <person name="Shin Y."/>
            <person name="Noh S.J."/>
            <person name="Park J."/>
            <person name="Seo Y.S."/>
            <person name="Kwon S.Y."/>
            <person name="Kim H.A."/>
            <person name="Park J.M."/>
            <person name="Kim H.J."/>
            <person name="Choi S.B."/>
            <person name="Bosland P.W."/>
            <person name="Reeves G."/>
            <person name="Jo S.H."/>
            <person name="Lee B.W."/>
            <person name="Cho H.T."/>
            <person name="Choi H.S."/>
            <person name="Lee M.S."/>
            <person name="Yu Y."/>
            <person name="Do Choi Y."/>
            <person name="Park B.S."/>
            <person name="van Deynze A."/>
            <person name="Ashrafi H."/>
            <person name="Hill T."/>
            <person name="Kim W.T."/>
            <person name="Pai H.S."/>
            <person name="Ahn H.K."/>
            <person name="Yeam I."/>
            <person name="Giovannoni J.J."/>
            <person name="Rose J.K."/>
            <person name="Sorensen I."/>
            <person name="Lee S.J."/>
            <person name="Kim R.W."/>
            <person name="Choi I.Y."/>
            <person name="Choi B.S."/>
            <person name="Lim J.S."/>
            <person name="Lee Y.H."/>
            <person name="Choi D."/>
        </authorList>
    </citation>
    <scope>NUCLEOTIDE SEQUENCE [LARGE SCALE GENOMIC DNA]</scope>
    <source>
        <strain evidence="10">cv. CM334</strain>
    </source>
</reference>
<dbReference type="Gene3D" id="1.10.10.10">
    <property type="entry name" value="Winged helix-like DNA-binding domain superfamily/Winged helix DNA-binding domain"/>
    <property type="match status" value="1"/>
</dbReference>
<evidence type="ECO:0000259" key="7">
    <source>
        <dbReference type="Pfam" id="PF00931"/>
    </source>
</evidence>
<dbReference type="InterPro" id="IPR036388">
    <property type="entry name" value="WH-like_DNA-bd_sf"/>
</dbReference>
<gene>
    <name evidence="9" type="ORF">T459_24258</name>
</gene>
<dbReference type="SUPFAM" id="SSF52540">
    <property type="entry name" value="P-loop containing nucleoside triphosphate hydrolases"/>
    <property type="match status" value="1"/>
</dbReference>
<keyword evidence="2" id="KW-0433">Leucine-rich repeat</keyword>
<comment type="caution">
    <text evidence="9">The sequence shown here is derived from an EMBL/GenBank/DDBJ whole genome shotgun (WGS) entry which is preliminary data.</text>
</comment>
<accession>A0A2G2YUR8</accession>
<dbReference type="GO" id="GO:0005524">
    <property type="term" value="F:ATP binding"/>
    <property type="evidence" value="ECO:0007669"/>
    <property type="project" value="UniProtKB-KW"/>
</dbReference>
<comment type="similarity">
    <text evidence="1">Belongs to the disease resistance NB-LRR family.</text>
</comment>
<dbReference type="FunFam" id="3.40.50.300:FF:001091">
    <property type="entry name" value="Probable disease resistance protein At1g61300"/>
    <property type="match status" value="1"/>
</dbReference>
<dbReference type="InterPro" id="IPR002182">
    <property type="entry name" value="NB-ARC"/>
</dbReference>
<keyword evidence="5" id="KW-0611">Plant defense</keyword>
<dbReference type="Gramene" id="PHT73473">
    <property type="protein sequence ID" value="PHT73473"/>
    <property type="gene ID" value="T459_24258"/>
</dbReference>
<evidence type="ECO:0000256" key="1">
    <source>
        <dbReference type="ARBA" id="ARBA00008894"/>
    </source>
</evidence>
<dbReference type="InterPro" id="IPR042197">
    <property type="entry name" value="Apaf_helical"/>
</dbReference>
<dbReference type="Pfam" id="PF00931">
    <property type="entry name" value="NB-ARC"/>
    <property type="match status" value="1"/>
</dbReference>
<feature type="domain" description="NB-ARC" evidence="7">
    <location>
        <begin position="5"/>
        <end position="174"/>
    </location>
</feature>
<keyword evidence="3" id="KW-0677">Repeat</keyword>
<dbReference type="InterPro" id="IPR027417">
    <property type="entry name" value="P-loop_NTPase"/>
</dbReference>
<dbReference type="EMBL" id="AYRZ02000009">
    <property type="protein sequence ID" value="PHT73473.1"/>
    <property type="molecule type" value="Genomic_DNA"/>
</dbReference>
<dbReference type="PRINTS" id="PR00364">
    <property type="entry name" value="DISEASERSIST"/>
</dbReference>
<dbReference type="PANTHER" id="PTHR36766:SF44">
    <property type="entry name" value="NBS-CODING RESISTANCE GENE ANALOG"/>
    <property type="match status" value="1"/>
</dbReference>